<dbReference type="EMBL" id="CM029048">
    <property type="protein sequence ID" value="KAG2579411.1"/>
    <property type="molecule type" value="Genomic_DNA"/>
</dbReference>
<name>A0A8T0R1H8_PANVG</name>
<dbReference type="SUPFAM" id="SSF49503">
    <property type="entry name" value="Cupredoxins"/>
    <property type="match status" value="1"/>
</dbReference>
<dbReference type="PANTHER" id="PTHR33021">
    <property type="entry name" value="BLUE COPPER PROTEIN"/>
    <property type="match status" value="1"/>
</dbReference>
<evidence type="ECO:0000259" key="5">
    <source>
        <dbReference type="PROSITE" id="PS51485"/>
    </source>
</evidence>
<feature type="chain" id="PRO_5035911368" description="Phytocyanin domain-containing protein" evidence="4">
    <location>
        <begin position="23"/>
        <end position="177"/>
    </location>
</feature>
<evidence type="ECO:0000256" key="4">
    <source>
        <dbReference type="SAM" id="SignalP"/>
    </source>
</evidence>
<accession>A0A8T0R1H8</accession>
<reference evidence="6" key="1">
    <citation type="submission" date="2020-05" db="EMBL/GenBank/DDBJ databases">
        <title>WGS assembly of Panicum virgatum.</title>
        <authorList>
            <person name="Lovell J.T."/>
            <person name="Jenkins J."/>
            <person name="Shu S."/>
            <person name="Juenger T.E."/>
            <person name="Schmutz J."/>
        </authorList>
    </citation>
    <scope>NUCLEOTIDE SEQUENCE</scope>
    <source>
        <strain evidence="6">AP13</strain>
    </source>
</reference>
<evidence type="ECO:0000313" key="6">
    <source>
        <dbReference type="EMBL" id="KAG2579411.1"/>
    </source>
</evidence>
<dbReference type="GO" id="GO:0009055">
    <property type="term" value="F:electron transfer activity"/>
    <property type="evidence" value="ECO:0007669"/>
    <property type="project" value="InterPro"/>
</dbReference>
<dbReference type="PROSITE" id="PS51257">
    <property type="entry name" value="PROKAR_LIPOPROTEIN"/>
    <property type="match status" value="1"/>
</dbReference>
<dbReference type="FunFam" id="2.60.40.420:FF:000003">
    <property type="entry name" value="Blue copper"/>
    <property type="match status" value="1"/>
</dbReference>
<feature type="compositionally biased region" description="Pro residues" evidence="3">
    <location>
        <begin position="126"/>
        <end position="148"/>
    </location>
</feature>
<feature type="region of interest" description="Disordered" evidence="3">
    <location>
        <begin position="118"/>
        <end position="159"/>
    </location>
</feature>
<protein>
    <recommendedName>
        <fullName evidence="5">Phytocyanin domain-containing protein</fullName>
    </recommendedName>
</protein>
<keyword evidence="1" id="KW-0479">Metal-binding</keyword>
<evidence type="ECO:0000313" key="7">
    <source>
        <dbReference type="Proteomes" id="UP000823388"/>
    </source>
</evidence>
<feature type="signal peptide" evidence="4">
    <location>
        <begin position="1"/>
        <end position="22"/>
    </location>
</feature>
<feature type="compositionally biased region" description="Low complexity" evidence="3">
    <location>
        <begin position="149"/>
        <end position="159"/>
    </location>
</feature>
<dbReference type="GO" id="GO:0046872">
    <property type="term" value="F:metal ion binding"/>
    <property type="evidence" value="ECO:0007669"/>
    <property type="project" value="UniProtKB-KW"/>
</dbReference>
<dbReference type="CDD" id="cd04216">
    <property type="entry name" value="Phytocyanin"/>
    <property type="match status" value="1"/>
</dbReference>
<dbReference type="AlphaFoldDB" id="A0A8T0R1H8"/>
<dbReference type="Gene3D" id="2.60.40.420">
    <property type="entry name" value="Cupredoxins - blue copper proteins"/>
    <property type="match status" value="1"/>
</dbReference>
<keyword evidence="4" id="KW-0732">Signal</keyword>
<feature type="domain" description="Phytocyanin" evidence="5">
    <location>
        <begin position="23"/>
        <end position="121"/>
    </location>
</feature>
<evidence type="ECO:0000256" key="2">
    <source>
        <dbReference type="ARBA" id="ARBA00023180"/>
    </source>
</evidence>
<dbReference type="PANTHER" id="PTHR33021:SF496">
    <property type="entry name" value="OS08G0482700 PROTEIN"/>
    <property type="match status" value="1"/>
</dbReference>
<keyword evidence="7" id="KW-1185">Reference proteome</keyword>
<dbReference type="Pfam" id="PF02298">
    <property type="entry name" value="Cu_bind_like"/>
    <property type="match status" value="1"/>
</dbReference>
<proteinExistence type="predicted"/>
<dbReference type="InterPro" id="IPR039391">
    <property type="entry name" value="Phytocyanin-like"/>
</dbReference>
<gene>
    <name evidence="6" type="ORF">PVAP13_6NG279000</name>
</gene>
<dbReference type="OrthoDB" id="1933492at2759"/>
<dbReference type="PROSITE" id="PS51485">
    <property type="entry name" value="PHYTOCYANIN"/>
    <property type="match status" value="1"/>
</dbReference>
<sequence length="177" mass="17499">MASRSALIALLVAVSCAAAASADTFTVGETQGWSLGVDYTTWANGKTFKVGDMLTFNFATGSHDVLEVSKSDYDACNAGNAMNTIQNGPATVTLTAGSHYYICGISGHCGGGMKLAVSVGSGSPSPSTPSAPGTPTPTTPTPTTPASPSPSAAPARRSAGPALAAAAAGVLLKLAMF</sequence>
<dbReference type="InterPro" id="IPR008972">
    <property type="entry name" value="Cupredoxin"/>
</dbReference>
<organism evidence="6 7">
    <name type="scientific">Panicum virgatum</name>
    <name type="common">Blackwell switchgrass</name>
    <dbReference type="NCBI Taxonomy" id="38727"/>
    <lineage>
        <taxon>Eukaryota</taxon>
        <taxon>Viridiplantae</taxon>
        <taxon>Streptophyta</taxon>
        <taxon>Embryophyta</taxon>
        <taxon>Tracheophyta</taxon>
        <taxon>Spermatophyta</taxon>
        <taxon>Magnoliopsida</taxon>
        <taxon>Liliopsida</taxon>
        <taxon>Poales</taxon>
        <taxon>Poaceae</taxon>
        <taxon>PACMAD clade</taxon>
        <taxon>Panicoideae</taxon>
        <taxon>Panicodae</taxon>
        <taxon>Paniceae</taxon>
        <taxon>Panicinae</taxon>
        <taxon>Panicum</taxon>
        <taxon>Panicum sect. Hiantes</taxon>
    </lineage>
</organism>
<dbReference type="GO" id="GO:0005886">
    <property type="term" value="C:plasma membrane"/>
    <property type="evidence" value="ECO:0007669"/>
    <property type="project" value="TreeGrafter"/>
</dbReference>
<dbReference type="InterPro" id="IPR003245">
    <property type="entry name" value="Phytocyanin_dom"/>
</dbReference>
<comment type="caution">
    <text evidence="6">The sequence shown here is derived from an EMBL/GenBank/DDBJ whole genome shotgun (WGS) entry which is preliminary data.</text>
</comment>
<keyword evidence="2" id="KW-0325">Glycoprotein</keyword>
<dbReference type="Proteomes" id="UP000823388">
    <property type="component" value="Chromosome 6N"/>
</dbReference>
<evidence type="ECO:0000256" key="3">
    <source>
        <dbReference type="SAM" id="MobiDB-lite"/>
    </source>
</evidence>
<evidence type="ECO:0000256" key="1">
    <source>
        <dbReference type="ARBA" id="ARBA00022723"/>
    </source>
</evidence>